<keyword evidence="4" id="KW-0547">Nucleotide-binding</keyword>
<dbReference type="InterPro" id="IPR008266">
    <property type="entry name" value="Tyr_kinase_AS"/>
</dbReference>
<dbReference type="InterPro" id="IPR000719">
    <property type="entry name" value="Prot_kinase_dom"/>
</dbReference>
<dbReference type="SUPFAM" id="SSF56112">
    <property type="entry name" value="Protein kinase-like (PK-like)"/>
    <property type="match status" value="2"/>
</dbReference>
<accession>A0A4W5MRA1</accession>
<dbReference type="GO" id="GO:0043065">
    <property type="term" value="P:positive regulation of apoptotic process"/>
    <property type="evidence" value="ECO:0007669"/>
    <property type="project" value="TreeGrafter"/>
</dbReference>
<dbReference type="Proteomes" id="UP000314982">
    <property type="component" value="Unassembled WGS sequence"/>
</dbReference>
<organism evidence="9 10">
    <name type="scientific">Hucho hucho</name>
    <name type="common">huchen</name>
    <dbReference type="NCBI Taxonomy" id="62062"/>
    <lineage>
        <taxon>Eukaryota</taxon>
        <taxon>Metazoa</taxon>
        <taxon>Chordata</taxon>
        <taxon>Craniata</taxon>
        <taxon>Vertebrata</taxon>
        <taxon>Euteleostomi</taxon>
        <taxon>Actinopterygii</taxon>
        <taxon>Neopterygii</taxon>
        <taxon>Teleostei</taxon>
        <taxon>Protacanthopterygii</taxon>
        <taxon>Salmoniformes</taxon>
        <taxon>Salmonidae</taxon>
        <taxon>Salmoninae</taxon>
        <taxon>Hucho</taxon>
    </lineage>
</organism>
<dbReference type="AlphaFoldDB" id="A0A4W5MRA1"/>
<dbReference type="FunFam" id="3.30.200.20:FF:000286">
    <property type="entry name" value="Titin a"/>
    <property type="match status" value="1"/>
</dbReference>
<evidence type="ECO:0000313" key="9">
    <source>
        <dbReference type="Ensembl" id="ENSHHUP00000039930.1"/>
    </source>
</evidence>
<dbReference type="GO" id="GO:0005634">
    <property type="term" value="C:nucleus"/>
    <property type="evidence" value="ECO:0007669"/>
    <property type="project" value="TreeGrafter"/>
</dbReference>
<evidence type="ECO:0000256" key="3">
    <source>
        <dbReference type="ARBA" id="ARBA00022679"/>
    </source>
</evidence>
<proteinExistence type="inferred from homology"/>
<dbReference type="Gene3D" id="1.10.510.10">
    <property type="entry name" value="Transferase(Phosphotransferase) domain 1"/>
    <property type="match status" value="2"/>
</dbReference>
<reference evidence="9" key="3">
    <citation type="submission" date="2025-09" db="UniProtKB">
        <authorList>
            <consortium name="Ensembl"/>
        </authorList>
    </citation>
    <scope>IDENTIFICATION</scope>
</reference>
<dbReference type="GO" id="GO:0035556">
    <property type="term" value="P:intracellular signal transduction"/>
    <property type="evidence" value="ECO:0007669"/>
    <property type="project" value="TreeGrafter"/>
</dbReference>
<evidence type="ECO:0000256" key="1">
    <source>
        <dbReference type="ARBA" id="ARBA00006692"/>
    </source>
</evidence>
<feature type="domain" description="Protein kinase" evidence="8">
    <location>
        <begin position="319"/>
        <end position="573"/>
    </location>
</feature>
<keyword evidence="3" id="KW-0808">Transferase</keyword>
<dbReference type="GeneTree" id="ENSGT01150000286978"/>
<dbReference type="GO" id="GO:0005524">
    <property type="term" value="F:ATP binding"/>
    <property type="evidence" value="ECO:0007669"/>
    <property type="project" value="UniProtKB-KW"/>
</dbReference>
<sequence length="607" mass="69324">MAEGTRDHGIICPHSSDSREITKEEAPHSSKIKMVAAQYTISEELARAGTFGVVHRCVENKSKKTFMAKFIKIKGTDQELVAREIETLNLAKHKNFMYLHESFDSLEEMVLIYEFISGVDIFERLGTGNFELSELEIVRYLRQVCSALKFLHKLNYAHFEIKPDNIVYTTRKSTNIKIIETGQARLLTPGENIRINFTAPEYCAPEVHRHGLVSTATDMWSVGVLTYVLLSGLNPFAAESTTKMIENISNAEYIFDSEAFKETSIEGMDFCDRLLSVVELIIHLHFSNFILGYDSEVSDRDVPKQKAPHSSAKNVHTKYMIAEELGRGQFGIVHRCVETSSKRTYMAKFVKVRGADQAFIKKEIATLNLARHNNFLCLHESFDSTEELVIIYDFVSGQDIFERLGTADFELNEREIANYIRQVCEALEFLHDKIYGHFDIRPENIVYTTRKGSKVKIIELGQARHLTPGDQIKVQYTAAEYAAPEIHQNDMVSSVTDMWPVGVLVYVLLSGLNPFTAETHQQMIDNISNAEYSYDDETFKVPTVEALDFINRLLTKERKHRMTAAQALEHPWHKRYYQAMAKKEWATVVAGARVAKTFRLVAQRSNR</sequence>
<dbReference type="PROSITE" id="PS00109">
    <property type="entry name" value="PROTEIN_KINASE_TYR"/>
    <property type="match status" value="1"/>
</dbReference>
<evidence type="ECO:0000313" key="10">
    <source>
        <dbReference type="Proteomes" id="UP000314982"/>
    </source>
</evidence>
<name>A0A4W5MRA1_9TELE</name>
<evidence type="ECO:0000256" key="2">
    <source>
        <dbReference type="ARBA" id="ARBA00022527"/>
    </source>
</evidence>
<feature type="domain" description="Protein kinase" evidence="8">
    <location>
        <begin position="40"/>
        <end position="286"/>
    </location>
</feature>
<keyword evidence="10" id="KW-1185">Reference proteome</keyword>
<keyword evidence="5" id="KW-0418">Kinase</keyword>
<evidence type="ECO:0000256" key="5">
    <source>
        <dbReference type="ARBA" id="ARBA00022777"/>
    </source>
</evidence>
<dbReference type="PROSITE" id="PS50011">
    <property type="entry name" value="PROTEIN_KINASE_DOM"/>
    <property type="match status" value="2"/>
</dbReference>
<dbReference type="Pfam" id="PF00069">
    <property type="entry name" value="Pkinase"/>
    <property type="match status" value="2"/>
</dbReference>
<dbReference type="GO" id="GO:0004674">
    <property type="term" value="F:protein serine/threonine kinase activity"/>
    <property type="evidence" value="ECO:0007669"/>
    <property type="project" value="UniProtKB-KW"/>
</dbReference>
<reference evidence="10" key="1">
    <citation type="submission" date="2018-06" db="EMBL/GenBank/DDBJ databases">
        <title>Genome assembly of Danube salmon.</title>
        <authorList>
            <person name="Macqueen D.J."/>
            <person name="Gundappa M.K."/>
        </authorList>
    </citation>
    <scope>NUCLEOTIDE SEQUENCE [LARGE SCALE GENOMIC DNA]</scope>
</reference>
<protein>
    <recommendedName>
        <fullName evidence="8">Protein kinase domain-containing protein</fullName>
    </recommendedName>
</protein>
<feature type="compositionally biased region" description="Basic and acidic residues" evidence="7">
    <location>
        <begin position="16"/>
        <end position="27"/>
    </location>
</feature>
<evidence type="ECO:0000256" key="6">
    <source>
        <dbReference type="ARBA" id="ARBA00022840"/>
    </source>
</evidence>
<dbReference type="Ensembl" id="ENSHHUT00000041479.1">
    <property type="protein sequence ID" value="ENSHHUP00000039930.1"/>
    <property type="gene ID" value="ENSHHUG00000024711.1"/>
</dbReference>
<dbReference type="Gene3D" id="3.30.200.20">
    <property type="entry name" value="Phosphorylase Kinase, domain 1"/>
    <property type="match status" value="2"/>
</dbReference>
<evidence type="ECO:0000256" key="4">
    <source>
        <dbReference type="ARBA" id="ARBA00022741"/>
    </source>
</evidence>
<dbReference type="PANTHER" id="PTHR24342:SF20">
    <property type="entry name" value="MYOSIN LIGHT CHAIN KINASE, SMOOTH MUSCLE"/>
    <property type="match status" value="1"/>
</dbReference>
<keyword evidence="6" id="KW-0067">ATP-binding</keyword>
<evidence type="ECO:0000259" key="8">
    <source>
        <dbReference type="PROSITE" id="PS50011"/>
    </source>
</evidence>
<feature type="region of interest" description="Disordered" evidence="7">
    <location>
        <begin position="1"/>
        <end position="27"/>
    </location>
</feature>
<dbReference type="InterPro" id="IPR011009">
    <property type="entry name" value="Kinase-like_dom_sf"/>
</dbReference>
<reference evidence="9" key="2">
    <citation type="submission" date="2025-08" db="UniProtKB">
        <authorList>
            <consortium name="Ensembl"/>
        </authorList>
    </citation>
    <scope>IDENTIFICATION</scope>
</reference>
<evidence type="ECO:0000256" key="7">
    <source>
        <dbReference type="SAM" id="MobiDB-lite"/>
    </source>
</evidence>
<comment type="similarity">
    <text evidence="1">Belongs to the protein kinase superfamily. CAMK Ser/Thr protein kinase family.</text>
</comment>
<keyword evidence="2" id="KW-0723">Serine/threonine-protein kinase</keyword>
<dbReference type="PANTHER" id="PTHR24342">
    <property type="entry name" value="SERINE/THREONINE-PROTEIN KINASE 17"/>
    <property type="match status" value="1"/>
</dbReference>